<organism evidence="1 2">
    <name type="scientific">Rosa chinensis</name>
    <name type="common">China rose</name>
    <dbReference type="NCBI Taxonomy" id="74649"/>
    <lineage>
        <taxon>Eukaryota</taxon>
        <taxon>Viridiplantae</taxon>
        <taxon>Streptophyta</taxon>
        <taxon>Embryophyta</taxon>
        <taxon>Tracheophyta</taxon>
        <taxon>Spermatophyta</taxon>
        <taxon>Magnoliopsida</taxon>
        <taxon>eudicotyledons</taxon>
        <taxon>Gunneridae</taxon>
        <taxon>Pentapetalae</taxon>
        <taxon>rosids</taxon>
        <taxon>fabids</taxon>
        <taxon>Rosales</taxon>
        <taxon>Rosaceae</taxon>
        <taxon>Rosoideae</taxon>
        <taxon>Rosoideae incertae sedis</taxon>
        <taxon>Rosa</taxon>
    </lineage>
</organism>
<keyword evidence="2" id="KW-1185">Reference proteome</keyword>
<dbReference type="Gramene" id="PRQ19974">
    <property type="protein sequence ID" value="PRQ19974"/>
    <property type="gene ID" value="RchiOBHm_Chr7g0223091"/>
</dbReference>
<protein>
    <submittedName>
        <fullName evidence="1">Uncharacterized protein</fullName>
    </submittedName>
</protein>
<evidence type="ECO:0000313" key="1">
    <source>
        <dbReference type="EMBL" id="PRQ19974.1"/>
    </source>
</evidence>
<gene>
    <name evidence="1" type="ORF">RchiOBHm_Chr7g0223091</name>
</gene>
<dbReference type="Gene3D" id="3.40.50.300">
    <property type="entry name" value="P-loop containing nucleotide triphosphate hydrolases"/>
    <property type="match status" value="1"/>
</dbReference>
<accession>A0A2P6PDG5</accession>
<reference evidence="1 2" key="1">
    <citation type="journal article" date="2018" name="Nat. Genet.">
        <title>The Rosa genome provides new insights in the design of modern roses.</title>
        <authorList>
            <person name="Bendahmane M."/>
        </authorList>
    </citation>
    <scope>NUCLEOTIDE SEQUENCE [LARGE SCALE GENOMIC DNA]</scope>
    <source>
        <strain evidence="2">cv. Old Blush</strain>
    </source>
</reference>
<dbReference type="InterPro" id="IPR027417">
    <property type="entry name" value="P-loop_NTPase"/>
</dbReference>
<sequence length="62" mass="7002">MALDIREQVKLDDVMEEVGLGPNEGLEDYLDDDYLVFDCPGMHKSIRVPLSVSIIMHQLLKG</sequence>
<dbReference type="Proteomes" id="UP000238479">
    <property type="component" value="Chromosome 7"/>
</dbReference>
<evidence type="ECO:0000313" key="2">
    <source>
        <dbReference type="Proteomes" id="UP000238479"/>
    </source>
</evidence>
<dbReference type="EMBL" id="PDCK01000045">
    <property type="protein sequence ID" value="PRQ19974.1"/>
    <property type="molecule type" value="Genomic_DNA"/>
</dbReference>
<name>A0A2P6PDG5_ROSCH</name>
<proteinExistence type="predicted"/>
<dbReference type="AlphaFoldDB" id="A0A2P6PDG5"/>
<comment type="caution">
    <text evidence="1">The sequence shown here is derived from an EMBL/GenBank/DDBJ whole genome shotgun (WGS) entry which is preliminary data.</text>
</comment>